<proteinExistence type="predicted"/>
<evidence type="ECO:0000313" key="3">
    <source>
        <dbReference type="Proteomes" id="UP000775547"/>
    </source>
</evidence>
<protein>
    <submittedName>
        <fullName evidence="2">Uncharacterized protein</fullName>
    </submittedName>
</protein>
<gene>
    <name evidence="2" type="ORF">DXG03_000923</name>
</gene>
<dbReference type="CDD" id="cd21075">
    <property type="entry name" value="DBD_XPA-like"/>
    <property type="match status" value="1"/>
</dbReference>
<accession>A0A9P7GA20</accession>
<feature type="region of interest" description="Disordered" evidence="1">
    <location>
        <begin position="1"/>
        <end position="40"/>
    </location>
</feature>
<evidence type="ECO:0000256" key="1">
    <source>
        <dbReference type="SAM" id="MobiDB-lite"/>
    </source>
</evidence>
<organism evidence="2 3">
    <name type="scientific">Asterophora parasitica</name>
    <dbReference type="NCBI Taxonomy" id="117018"/>
    <lineage>
        <taxon>Eukaryota</taxon>
        <taxon>Fungi</taxon>
        <taxon>Dikarya</taxon>
        <taxon>Basidiomycota</taxon>
        <taxon>Agaricomycotina</taxon>
        <taxon>Agaricomycetes</taxon>
        <taxon>Agaricomycetidae</taxon>
        <taxon>Agaricales</taxon>
        <taxon>Tricholomatineae</taxon>
        <taxon>Lyophyllaceae</taxon>
        <taxon>Asterophora</taxon>
    </lineage>
</organism>
<sequence length="268" mass="30033">MPPSRRTQRKQVAQEAPPNAGTDAAQRPWRQSRVPDGRRIAKRRAMKKYKLRPADLEKFKFIPMPYHRTSGPLVFCEAYKYLVREIEMAAWEKHGGPDAHNAYVEKMNARTKRNREIKEARKQRLQHPGMNELAPQIEAPPLARASGVRVKSWTIKEISCYEIPSEEDWLSAVVPSTSTGPGTLADAPPSPPVTPRKPKLLTLSSSSPNYIDLSGDTDSNTVVKLGKRKASPRKLTPTPTSSQTLVRDMESIELTDTDDDELPMGLLS</sequence>
<dbReference type="EMBL" id="JABCKV010000112">
    <property type="protein sequence ID" value="KAG5643450.1"/>
    <property type="molecule type" value="Genomic_DNA"/>
</dbReference>
<feature type="compositionally biased region" description="Acidic residues" evidence="1">
    <location>
        <begin position="251"/>
        <end position="262"/>
    </location>
</feature>
<reference evidence="2" key="1">
    <citation type="submission" date="2020-07" db="EMBL/GenBank/DDBJ databases">
        <authorList>
            <person name="Nieuwenhuis M."/>
            <person name="Van De Peppel L.J.J."/>
        </authorList>
    </citation>
    <scope>NUCLEOTIDE SEQUENCE</scope>
    <source>
        <strain evidence="2">AP01</strain>
        <tissue evidence="2">Mycelium</tissue>
    </source>
</reference>
<dbReference type="OrthoDB" id="2965800at2759"/>
<keyword evidence="3" id="KW-1185">Reference proteome</keyword>
<feature type="region of interest" description="Disordered" evidence="1">
    <location>
        <begin position="173"/>
        <end position="268"/>
    </location>
</feature>
<reference evidence="2" key="2">
    <citation type="submission" date="2021-10" db="EMBL/GenBank/DDBJ databases">
        <title>Phylogenomics reveals ancestral predisposition of the termite-cultivated fungus Termitomyces towards a domesticated lifestyle.</title>
        <authorList>
            <person name="Auxier B."/>
            <person name="Grum-Grzhimaylo A."/>
            <person name="Cardenas M.E."/>
            <person name="Lodge J.D."/>
            <person name="Laessoe T."/>
            <person name="Pedersen O."/>
            <person name="Smith M.E."/>
            <person name="Kuyper T.W."/>
            <person name="Franco-Molano E.A."/>
            <person name="Baroni T.J."/>
            <person name="Aanen D.K."/>
        </authorList>
    </citation>
    <scope>NUCLEOTIDE SEQUENCE</scope>
    <source>
        <strain evidence="2">AP01</strain>
        <tissue evidence="2">Mycelium</tissue>
    </source>
</reference>
<name>A0A9P7GA20_9AGAR</name>
<evidence type="ECO:0000313" key="2">
    <source>
        <dbReference type="EMBL" id="KAG5643450.1"/>
    </source>
</evidence>
<dbReference type="AlphaFoldDB" id="A0A9P7GA20"/>
<comment type="caution">
    <text evidence="2">The sequence shown here is derived from an EMBL/GenBank/DDBJ whole genome shotgun (WGS) entry which is preliminary data.</text>
</comment>
<dbReference type="Proteomes" id="UP000775547">
    <property type="component" value="Unassembled WGS sequence"/>
</dbReference>